<keyword evidence="6" id="KW-0547">Nucleotide-binding</keyword>
<evidence type="ECO:0000256" key="11">
    <source>
        <dbReference type="SAM" id="SignalP"/>
    </source>
</evidence>
<keyword evidence="13" id="KW-0675">Receptor</keyword>
<gene>
    <name evidence="13" type="ORF">O6P43_027262</name>
</gene>
<feature type="signal peptide" evidence="11">
    <location>
        <begin position="1"/>
        <end position="24"/>
    </location>
</feature>
<comment type="subcellular location">
    <subcellularLocation>
        <location evidence="1">Membrane</location>
        <topology evidence="1">Single-pass type I membrane protein</topology>
    </subcellularLocation>
</comment>
<dbReference type="GO" id="GO:0016020">
    <property type="term" value="C:membrane"/>
    <property type="evidence" value="ECO:0007669"/>
    <property type="project" value="UniProtKB-SubCell"/>
</dbReference>
<dbReference type="PANTHER" id="PTHR34590:SF6">
    <property type="entry name" value="RECEPTOR-LIKE KINASE"/>
    <property type="match status" value="1"/>
</dbReference>
<evidence type="ECO:0000256" key="3">
    <source>
        <dbReference type="ARBA" id="ARBA00022679"/>
    </source>
</evidence>
<keyword evidence="8" id="KW-1133">Transmembrane helix</keyword>
<keyword evidence="5 11" id="KW-0732">Signal</keyword>
<dbReference type="InterPro" id="IPR045272">
    <property type="entry name" value="ANXUR1/2-like"/>
</dbReference>
<dbReference type="InterPro" id="IPR024788">
    <property type="entry name" value="Malectin-like_Carb-bd_dom"/>
</dbReference>
<keyword evidence="7" id="KW-0067">ATP-binding</keyword>
<evidence type="ECO:0000313" key="14">
    <source>
        <dbReference type="Proteomes" id="UP001163823"/>
    </source>
</evidence>
<dbReference type="GO" id="GO:0005524">
    <property type="term" value="F:ATP binding"/>
    <property type="evidence" value="ECO:0007669"/>
    <property type="project" value="UniProtKB-KW"/>
</dbReference>
<evidence type="ECO:0000256" key="1">
    <source>
        <dbReference type="ARBA" id="ARBA00004479"/>
    </source>
</evidence>
<evidence type="ECO:0000313" key="13">
    <source>
        <dbReference type="EMBL" id="KAJ7951175.1"/>
    </source>
</evidence>
<dbReference type="Gene3D" id="2.60.120.430">
    <property type="entry name" value="Galactose-binding lectin"/>
    <property type="match status" value="1"/>
</dbReference>
<evidence type="ECO:0000256" key="4">
    <source>
        <dbReference type="ARBA" id="ARBA00022692"/>
    </source>
</evidence>
<keyword evidence="2" id="KW-0723">Serine/threonine-protein kinase</keyword>
<dbReference type="GO" id="GO:0004714">
    <property type="term" value="F:transmembrane receptor protein tyrosine kinase activity"/>
    <property type="evidence" value="ECO:0007669"/>
    <property type="project" value="InterPro"/>
</dbReference>
<sequence length="258" mass="29246">MKILLLNVISYFLLFSFCILSVRSNSFSPIDNYLVDCGSSGDTTIDNRLFVGDLSSSNSPLSSSEGAISIRNEKPIAGLPQLYHTARIFRNPAKYTFNIRDKGTHMVRLHFYVFNSTKFVLGNAQFHVLVNNFMVLSNFKRESTENPRIMEYLINADTEKLVIKFVPSKNLKFSFVNAIEVISAPKDLIADTAQYVSSDRIENFDGLTNQALEVVYRVNVGGRKVTPFNDTLWRTWIPDIEFLKSSYGSERVYFGGTN</sequence>
<keyword evidence="3" id="KW-0808">Transferase</keyword>
<evidence type="ECO:0000256" key="10">
    <source>
        <dbReference type="ARBA" id="ARBA00023180"/>
    </source>
</evidence>
<evidence type="ECO:0000256" key="9">
    <source>
        <dbReference type="ARBA" id="ARBA00023136"/>
    </source>
</evidence>
<evidence type="ECO:0000256" key="6">
    <source>
        <dbReference type="ARBA" id="ARBA00022741"/>
    </source>
</evidence>
<feature type="domain" description="Malectin-like" evidence="12">
    <location>
        <begin position="35"/>
        <end position="238"/>
    </location>
</feature>
<dbReference type="Pfam" id="PF12819">
    <property type="entry name" value="Malectin_like"/>
    <property type="match status" value="1"/>
</dbReference>
<dbReference type="FunFam" id="2.60.120.430:FF:000005">
    <property type="entry name" value="Putative receptor-like protein kinase"/>
    <property type="match status" value="1"/>
</dbReference>
<dbReference type="EMBL" id="JARAOO010000011">
    <property type="protein sequence ID" value="KAJ7951175.1"/>
    <property type="molecule type" value="Genomic_DNA"/>
</dbReference>
<organism evidence="13 14">
    <name type="scientific">Quillaja saponaria</name>
    <name type="common">Soap bark tree</name>
    <dbReference type="NCBI Taxonomy" id="32244"/>
    <lineage>
        <taxon>Eukaryota</taxon>
        <taxon>Viridiplantae</taxon>
        <taxon>Streptophyta</taxon>
        <taxon>Embryophyta</taxon>
        <taxon>Tracheophyta</taxon>
        <taxon>Spermatophyta</taxon>
        <taxon>Magnoliopsida</taxon>
        <taxon>eudicotyledons</taxon>
        <taxon>Gunneridae</taxon>
        <taxon>Pentapetalae</taxon>
        <taxon>rosids</taxon>
        <taxon>fabids</taxon>
        <taxon>Fabales</taxon>
        <taxon>Quillajaceae</taxon>
        <taxon>Quillaja</taxon>
    </lineage>
</organism>
<evidence type="ECO:0000259" key="12">
    <source>
        <dbReference type="Pfam" id="PF12819"/>
    </source>
</evidence>
<evidence type="ECO:0000256" key="7">
    <source>
        <dbReference type="ARBA" id="ARBA00022840"/>
    </source>
</evidence>
<keyword evidence="4" id="KW-0812">Transmembrane</keyword>
<keyword evidence="10" id="KW-0325">Glycoprotein</keyword>
<evidence type="ECO:0000256" key="5">
    <source>
        <dbReference type="ARBA" id="ARBA00022729"/>
    </source>
</evidence>
<keyword evidence="14" id="KW-1185">Reference proteome</keyword>
<accession>A0AAD7L5Q8</accession>
<dbReference type="AlphaFoldDB" id="A0AAD7L5Q8"/>
<reference evidence="13" key="1">
    <citation type="journal article" date="2023" name="Science">
        <title>Elucidation of the pathway for biosynthesis of saponin adjuvants from the soapbark tree.</title>
        <authorList>
            <person name="Reed J."/>
            <person name="Orme A."/>
            <person name="El-Demerdash A."/>
            <person name="Owen C."/>
            <person name="Martin L.B.B."/>
            <person name="Misra R.C."/>
            <person name="Kikuchi S."/>
            <person name="Rejzek M."/>
            <person name="Martin A.C."/>
            <person name="Harkess A."/>
            <person name="Leebens-Mack J."/>
            <person name="Louveau T."/>
            <person name="Stephenson M.J."/>
            <person name="Osbourn A."/>
        </authorList>
    </citation>
    <scope>NUCLEOTIDE SEQUENCE</scope>
    <source>
        <strain evidence="13">S10</strain>
    </source>
</reference>
<name>A0AAD7L5Q8_QUISA</name>
<protein>
    <submittedName>
        <fullName evidence="13">Receptor-like protein kinase</fullName>
    </submittedName>
</protein>
<evidence type="ECO:0000256" key="8">
    <source>
        <dbReference type="ARBA" id="ARBA00022989"/>
    </source>
</evidence>
<keyword evidence="9" id="KW-0472">Membrane</keyword>
<dbReference type="PANTHER" id="PTHR34590">
    <property type="entry name" value="OS03G0124300 PROTEIN-RELATED"/>
    <property type="match status" value="1"/>
</dbReference>
<evidence type="ECO:0000256" key="2">
    <source>
        <dbReference type="ARBA" id="ARBA00022527"/>
    </source>
</evidence>
<dbReference type="GO" id="GO:0004674">
    <property type="term" value="F:protein serine/threonine kinase activity"/>
    <property type="evidence" value="ECO:0007669"/>
    <property type="project" value="UniProtKB-KW"/>
</dbReference>
<feature type="chain" id="PRO_5042009226" evidence="11">
    <location>
        <begin position="25"/>
        <end position="258"/>
    </location>
</feature>
<proteinExistence type="predicted"/>
<keyword evidence="13" id="KW-0418">Kinase</keyword>
<dbReference type="Proteomes" id="UP001163823">
    <property type="component" value="Chromosome 11"/>
</dbReference>
<dbReference type="KEGG" id="qsa:O6P43_027262"/>
<comment type="caution">
    <text evidence="13">The sequence shown here is derived from an EMBL/GenBank/DDBJ whole genome shotgun (WGS) entry which is preliminary data.</text>
</comment>